<dbReference type="SUPFAM" id="SSF57716">
    <property type="entry name" value="Glucocorticoid receptor-like (DNA-binding domain)"/>
    <property type="match status" value="1"/>
</dbReference>
<name>A0A4Y2G047_ARAVE</name>
<evidence type="ECO:0000256" key="5">
    <source>
        <dbReference type="PROSITE-ProRule" id="PRU00309"/>
    </source>
</evidence>
<dbReference type="OrthoDB" id="6433853at2759"/>
<dbReference type="SMART" id="SM00980">
    <property type="entry name" value="THAP"/>
    <property type="match status" value="1"/>
</dbReference>
<dbReference type="PROSITE" id="PS50950">
    <property type="entry name" value="ZF_THAP"/>
    <property type="match status" value="1"/>
</dbReference>
<evidence type="ECO:0000313" key="7">
    <source>
        <dbReference type="EMBL" id="GBM47090.1"/>
    </source>
</evidence>
<evidence type="ECO:0000256" key="4">
    <source>
        <dbReference type="ARBA" id="ARBA00023125"/>
    </source>
</evidence>
<dbReference type="GO" id="GO:0008270">
    <property type="term" value="F:zinc ion binding"/>
    <property type="evidence" value="ECO:0007669"/>
    <property type="project" value="UniProtKB-KW"/>
</dbReference>
<dbReference type="Pfam" id="PF05485">
    <property type="entry name" value="THAP"/>
    <property type="match status" value="1"/>
</dbReference>
<keyword evidence="2 5" id="KW-0863">Zinc-finger</keyword>
<evidence type="ECO:0000256" key="1">
    <source>
        <dbReference type="ARBA" id="ARBA00022723"/>
    </source>
</evidence>
<comment type="caution">
    <text evidence="7">The sequence shown here is derived from an EMBL/GenBank/DDBJ whole genome shotgun (WGS) entry which is preliminary data.</text>
</comment>
<keyword evidence="8" id="KW-1185">Reference proteome</keyword>
<evidence type="ECO:0000256" key="2">
    <source>
        <dbReference type="ARBA" id="ARBA00022771"/>
    </source>
</evidence>
<dbReference type="InterPro" id="IPR006612">
    <property type="entry name" value="THAP_Znf"/>
</dbReference>
<dbReference type="InterPro" id="IPR026521">
    <property type="entry name" value="THAP2"/>
</dbReference>
<evidence type="ECO:0000256" key="3">
    <source>
        <dbReference type="ARBA" id="ARBA00022833"/>
    </source>
</evidence>
<keyword evidence="3" id="KW-0862">Zinc</keyword>
<accession>A0A4Y2G047</accession>
<keyword evidence="1" id="KW-0479">Metal-binding</keyword>
<reference evidence="7 8" key="1">
    <citation type="journal article" date="2019" name="Sci. Rep.">
        <title>Orb-weaving spider Araneus ventricosus genome elucidates the spidroin gene catalogue.</title>
        <authorList>
            <person name="Kono N."/>
            <person name="Nakamura H."/>
            <person name="Ohtoshi R."/>
            <person name="Moran D.A.P."/>
            <person name="Shinohara A."/>
            <person name="Yoshida Y."/>
            <person name="Fujiwara M."/>
            <person name="Mori M."/>
            <person name="Tomita M."/>
            <person name="Arakawa K."/>
        </authorList>
    </citation>
    <scope>NUCLEOTIDE SEQUENCE [LARGE SCALE GENOMIC DNA]</scope>
</reference>
<protein>
    <recommendedName>
        <fullName evidence="6">THAP-type domain-containing protein</fullName>
    </recommendedName>
</protein>
<dbReference type="SMART" id="SM00692">
    <property type="entry name" value="DM3"/>
    <property type="match status" value="1"/>
</dbReference>
<dbReference type="PANTHER" id="PTHR47696:SF2">
    <property type="entry name" value="PROVISIONAL ORTHOLOG OF THAP DOMAIN CONTAINING 1"/>
    <property type="match status" value="1"/>
</dbReference>
<evidence type="ECO:0000259" key="6">
    <source>
        <dbReference type="PROSITE" id="PS50950"/>
    </source>
</evidence>
<proteinExistence type="predicted"/>
<keyword evidence="4 5" id="KW-0238">DNA-binding</keyword>
<feature type="domain" description="THAP-type" evidence="6">
    <location>
        <begin position="1"/>
        <end position="69"/>
    </location>
</feature>
<evidence type="ECO:0000313" key="8">
    <source>
        <dbReference type="Proteomes" id="UP000499080"/>
    </source>
</evidence>
<dbReference type="AlphaFoldDB" id="A0A4Y2G047"/>
<organism evidence="7 8">
    <name type="scientific">Araneus ventricosus</name>
    <name type="common">Orbweaver spider</name>
    <name type="synonym">Epeira ventricosa</name>
    <dbReference type="NCBI Taxonomy" id="182803"/>
    <lineage>
        <taxon>Eukaryota</taxon>
        <taxon>Metazoa</taxon>
        <taxon>Ecdysozoa</taxon>
        <taxon>Arthropoda</taxon>
        <taxon>Chelicerata</taxon>
        <taxon>Arachnida</taxon>
        <taxon>Araneae</taxon>
        <taxon>Araneomorphae</taxon>
        <taxon>Entelegynae</taxon>
        <taxon>Araneoidea</taxon>
        <taxon>Araneidae</taxon>
        <taxon>Araneus</taxon>
    </lineage>
</organism>
<dbReference type="GO" id="GO:0003677">
    <property type="term" value="F:DNA binding"/>
    <property type="evidence" value="ECO:0007669"/>
    <property type="project" value="UniProtKB-UniRule"/>
</dbReference>
<dbReference type="Proteomes" id="UP000499080">
    <property type="component" value="Unassembled WGS sequence"/>
</dbReference>
<gene>
    <name evidence="7" type="ORF">AVEN_166727_1</name>
</gene>
<dbReference type="EMBL" id="BGPR01001165">
    <property type="protein sequence ID" value="GBM47090.1"/>
    <property type="molecule type" value="Genomic_DNA"/>
</dbReference>
<sequence length="182" mass="20950">MGEALEKTFHRFPTWNTALLEVWVSKLGRSTFWRPSPFSVLCSDHFEESCFDKIGDVKHIRADAVPTLFFMGDKPVNKNSGETSEKPQIISVISLDNLFNSSNKGTDPLGVFHEKIEEICKQKKAQERKKVLLQLLLSCKRFAVNQQKIKIVLNRQRLLRRKMMQTAMIMIILTQQGLKINS</sequence>
<dbReference type="PANTHER" id="PTHR47696">
    <property type="entry name" value="THAP DOMAIN-CONTAINING PROTEIN 2"/>
    <property type="match status" value="1"/>
</dbReference>